<keyword evidence="4" id="KW-0732">Signal</keyword>
<dbReference type="GO" id="GO:0006006">
    <property type="term" value="P:glucose metabolic process"/>
    <property type="evidence" value="ECO:0007669"/>
    <property type="project" value="UniProtKB-KW"/>
</dbReference>
<dbReference type="InterPro" id="IPR015943">
    <property type="entry name" value="WD40/YVTN_repeat-like_dom_sf"/>
</dbReference>
<dbReference type="InterPro" id="IPR011048">
    <property type="entry name" value="Haem_d1_sf"/>
</dbReference>
<evidence type="ECO:0000313" key="8">
    <source>
        <dbReference type="Proteomes" id="UP000319383"/>
    </source>
</evidence>
<evidence type="ECO:0000256" key="5">
    <source>
        <dbReference type="ARBA" id="ARBA00022801"/>
    </source>
</evidence>
<accession>A0A517ZMF0</accession>
<keyword evidence="8" id="KW-1185">Reference proteome</keyword>
<reference evidence="7 8" key="1">
    <citation type="submission" date="2019-02" db="EMBL/GenBank/DDBJ databases">
        <title>Deep-cultivation of Planctomycetes and their phenomic and genomic characterization uncovers novel biology.</title>
        <authorList>
            <person name="Wiegand S."/>
            <person name="Jogler M."/>
            <person name="Boedeker C."/>
            <person name="Pinto D."/>
            <person name="Vollmers J."/>
            <person name="Rivas-Marin E."/>
            <person name="Kohn T."/>
            <person name="Peeters S.H."/>
            <person name="Heuer A."/>
            <person name="Rast P."/>
            <person name="Oberbeckmann S."/>
            <person name="Bunk B."/>
            <person name="Jeske O."/>
            <person name="Meyerdierks A."/>
            <person name="Storesund J.E."/>
            <person name="Kallscheuer N."/>
            <person name="Luecker S."/>
            <person name="Lage O.M."/>
            <person name="Pohl T."/>
            <person name="Merkel B.J."/>
            <person name="Hornburger P."/>
            <person name="Mueller R.-W."/>
            <person name="Bruemmer F."/>
            <person name="Labrenz M."/>
            <person name="Spormann A.M."/>
            <person name="Op den Camp H."/>
            <person name="Overmann J."/>
            <person name="Amann R."/>
            <person name="Jetten M.S.M."/>
            <person name="Mascher T."/>
            <person name="Medema M.H."/>
            <person name="Devos D.P."/>
            <person name="Kaster A.-K."/>
            <person name="Ovreas L."/>
            <person name="Rohde M."/>
            <person name="Galperin M.Y."/>
            <person name="Jogler C."/>
        </authorList>
    </citation>
    <scope>NUCLEOTIDE SEQUENCE [LARGE SCALE GENOMIC DNA]</scope>
    <source>
        <strain evidence="7 8">Mal52</strain>
    </source>
</reference>
<comment type="similarity">
    <text evidence="1">Belongs to the cycloisomerase 2 family.</text>
</comment>
<dbReference type="Proteomes" id="UP000319383">
    <property type="component" value="Chromosome"/>
</dbReference>
<keyword evidence="2" id="KW-0719">Serine esterase</keyword>
<keyword evidence="3" id="KW-0119">Carbohydrate metabolism</keyword>
<evidence type="ECO:0000256" key="4">
    <source>
        <dbReference type="ARBA" id="ARBA00022729"/>
    </source>
</evidence>
<evidence type="ECO:0000256" key="3">
    <source>
        <dbReference type="ARBA" id="ARBA00022526"/>
    </source>
</evidence>
<evidence type="ECO:0000256" key="2">
    <source>
        <dbReference type="ARBA" id="ARBA00022487"/>
    </source>
</evidence>
<dbReference type="GO" id="GO:0005829">
    <property type="term" value="C:cytosol"/>
    <property type="evidence" value="ECO:0007669"/>
    <property type="project" value="TreeGrafter"/>
</dbReference>
<dbReference type="Gene3D" id="3.40.50.1820">
    <property type="entry name" value="alpha/beta hydrolase"/>
    <property type="match status" value="1"/>
</dbReference>
<evidence type="ECO:0000259" key="6">
    <source>
        <dbReference type="Pfam" id="PF22244"/>
    </source>
</evidence>
<dbReference type="EC" id="3.1.1.31" evidence="7"/>
<feature type="domain" description="4-O-methyl-glucuronoyl methylesterase-like" evidence="6">
    <location>
        <begin position="576"/>
        <end position="725"/>
    </location>
</feature>
<dbReference type="InterPro" id="IPR054579">
    <property type="entry name" value="GCE-like_dom"/>
</dbReference>
<gene>
    <name evidence="7" type="primary">pgl</name>
    <name evidence="7" type="ORF">Mal52_21030</name>
</gene>
<sequence length="777" mass="85315">MFQGLRLLLVRACAAVAVIAIWTSSVVYADSYVYLSVGGEKRIAIYKVNDKTGELTHQADVDVAGAPGAMDVDPQGRFLFVSLRSNKELAAFAIDPANGNLTPINSTAVGENAAYVKADKTGKYLLSAYYGAGKAAVHKINDDGSLGEKPLQMVETAPKAHAIVPDPTNRFVFVPHTGPNKIFQFAFNERRGMLVPNSVPTVTTPDADEPRHIAFHPKLDMAYVDNEKGNSVTAFAFDPAKGTLTAKQTVSTVPEDFTERSHCADIEVAPSGRFVYASNRGHDSIAGFAIDPESGLLTSIGQTPTEKTPRSFNIDPSGRFMYAGGQGNGKLAAFRIDENTGGLTRFATYDVGPGIGWVQVVRLPEKTVRKFEANYDESKIPDYELPDPLVTADGEKVTDAKTWFEKRRPEIMELFETHVYGRSPGPPAEMTFEVVSVDDKAMEGKATRKEIVVRFSKDEKGPSMRILLYVPNNVKGPVPTFLGLNFYGNHSIDDDPKISLSVAWMRPNQSKGIVDNRATEKSRGTSAQRWSVDKIISRGYGIATIYNGDIDPDVDDGFQNGVHPLFYKPGQTRPADDEWGTIAAWAWGLSRALDYFETDDDVDETKVAVMGHSRLGKTALWAGAQDPRFALVISNDSGCGGAALSRRGIGENVWRINTAFPHWFCGNFKKYNDNELALPVDQHQLIALIAPRPVYIASAEEDKWADPHGEFLSAKYGSPVYELLGTNGLGASEMPEVNEPIANTIGYHIRSGKHDVTDYDWEQYVRFADKHLRNKNN</sequence>
<dbReference type="KEGG" id="sdyn:Mal52_21030"/>
<organism evidence="7 8">
    <name type="scientific">Symmachiella dynata</name>
    <dbReference type="NCBI Taxonomy" id="2527995"/>
    <lineage>
        <taxon>Bacteria</taxon>
        <taxon>Pseudomonadati</taxon>
        <taxon>Planctomycetota</taxon>
        <taxon>Planctomycetia</taxon>
        <taxon>Planctomycetales</taxon>
        <taxon>Planctomycetaceae</taxon>
        <taxon>Symmachiella</taxon>
    </lineage>
</organism>
<name>A0A517ZMF0_9PLAN</name>
<proteinExistence type="inferred from homology"/>
<dbReference type="RefSeq" id="WP_145375820.1">
    <property type="nucleotide sequence ID" value="NZ_CP036276.1"/>
</dbReference>
<dbReference type="PANTHER" id="PTHR30344">
    <property type="entry name" value="6-PHOSPHOGLUCONOLACTONASE-RELATED"/>
    <property type="match status" value="1"/>
</dbReference>
<evidence type="ECO:0000313" key="7">
    <source>
        <dbReference type="EMBL" id="QDU43627.1"/>
    </source>
</evidence>
<dbReference type="Pfam" id="PF10282">
    <property type="entry name" value="Lactonase"/>
    <property type="match status" value="1"/>
</dbReference>
<evidence type="ECO:0000256" key="1">
    <source>
        <dbReference type="ARBA" id="ARBA00005564"/>
    </source>
</evidence>
<keyword evidence="5 7" id="KW-0378">Hydrolase</keyword>
<dbReference type="InterPro" id="IPR019405">
    <property type="entry name" value="Lactonase_7-beta_prop"/>
</dbReference>
<keyword evidence="3" id="KW-0313">Glucose metabolism</keyword>
<dbReference type="InterPro" id="IPR050282">
    <property type="entry name" value="Cycloisomerase_2"/>
</dbReference>
<dbReference type="AlphaFoldDB" id="A0A517ZMF0"/>
<dbReference type="PANTHER" id="PTHR30344:SF1">
    <property type="entry name" value="6-PHOSPHOGLUCONOLACTONASE"/>
    <property type="match status" value="1"/>
</dbReference>
<dbReference type="SUPFAM" id="SSF53474">
    <property type="entry name" value="alpha/beta-Hydrolases"/>
    <property type="match status" value="1"/>
</dbReference>
<dbReference type="SUPFAM" id="SSF51004">
    <property type="entry name" value="C-terminal (heme d1) domain of cytochrome cd1-nitrite reductase"/>
    <property type="match status" value="1"/>
</dbReference>
<protein>
    <submittedName>
        <fullName evidence="7">6-phosphogluconolactonase</fullName>
        <ecNumber evidence="7">3.1.1.31</ecNumber>
    </submittedName>
</protein>
<dbReference type="InterPro" id="IPR029058">
    <property type="entry name" value="AB_hydrolase_fold"/>
</dbReference>
<dbReference type="GO" id="GO:0017057">
    <property type="term" value="F:6-phosphogluconolactonase activity"/>
    <property type="evidence" value="ECO:0007669"/>
    <property type="project" value="UniProtKB-EC"/>
</dbReference>
<dbReference type="Gene3D" id="2.130.10.10">
    <property type="entry name" value="YVTN repeat-like/Quinoprotein amine dehydrogenase"/>
    <property type="match status" value="1"/>
</dbReference>
<dbReference type="EMBL" id="CP036276">
    <property type="protein sequence ID" value="QDU43627.1"/>
    <property type="molecule type" value="Genomic_DNA"/>
</dbReference>
<dbReference type="Pfam" id="PF22244">
    <property type="entry name" value="GCE_fung"/>
    <property type="match status" value="1"/>
</dbReference>